<sequence length="168" mass="19874">MAPSNTEIVKSVKDINYLVNFISEGKSYKVYISLNTIENVNVIIIVIEEINEFSYYIYKTIMNCNNDPVLRNQIFHQIYPTINSKVSFIHECFQENKVTIEKDDYEDAIIVKFNYKICGYDPIKFNLKLKKELKNDPDFMETICEKLKHLLNEVSSIKERLEKLEKKE</sequence>
<dbReference type="AlphaFoldDB" id="A0A1Y1UZI2"/>
<keyword evidence="2" id="KW-1185">Reference proteome</keyword>
<name>A0A1Y1UZI2_9FUNG</name>
<accession>A0A1Y1UZI2</accession>
<reference evidence="1 2" key="2">
    <citation type="submission" date="2016-08" db="EMBL/GenBank/DDBJ databases">
        <title>Pervasive Adenine N6-methylation of Active Genes in Fungi.</title>
        <authorList>
            <consortium name="DOE Joint Genome Institute"/>
            <person name="Mondo S.J."/>
            <person name="Dannebaum R.O."/>
            <person name="Kuo R.C."/>
            <person name="Labutti K."/>
            <person name="Haridas S."/>
            <person name="Kuo A."/>
            <person name="Salamov A."/>
            <person name="Ahrendt S.R."/>
            <person name="Lipzen A."/>
            <person name="Sullivan W."/>
            <person name="Andreopoulos W.B."/>
            <person name="Clum A."/>
            <person name="Lindquist E."/>
            <person name="Daum C."/>
            <person name="Ramamoorthy G.K."/>
            <person name="Gryganskyi A."/>
            <person name="Culley D."/>
            <person name="Magnuson J.K."/>
            <person name="James T.Y."/>
            <person name="O'Malley M.A."/>
            <person name="Stajich J.E."/>
            <person name="Spatafora J.W."/>
            <person name="Visel A."/>
            <person name="Grigoriev I.V."/>
        </authorList>
    </citation>
    <scope>NUCLEOTIDE SEQUENCE [LARGE SCALE GENOMIC DNA]</scope>
    <source>
        <strain evidence="2">finn</strain>
    </source>
</reference>
<evidence type="ECO:0000313" key="2">
    <source>
        <dbReference type="Proteomes" id="UP000193719"/>
    </source>
</evidence>
<evidence type="ECO:0000313" key="1">
    <source>
        <dbReference type="EMBL" id="ORX42820.1"/>
    </source>
</evidence>
<reference evidence="1 2" key="1">
    <citation type="submission" date="2016-08" db="EMBL/GenBank/DDBJ databases">
        <title>Genomes of anaerobic fungi encode conserved fungal cellulosomes for biomass hydrolysis.</title>
        <authorList>
            <consortium name="DOE Joint Genome Institute"/>
            <person name="Haitjema C.H."/>
            <person name="Gilmore S.P."/>
            <person name="Henske J.K."/>
            <person name="Solomon K.V."/>
            <person name="De Groot R."/>
            <person name="Kuo A."/>
            <person name="Mondo S.J."/>
            <person name="Salamov A.A."/>
            <person name="Labutti K."/>
            <person name="Zhao Z."/>
            <person name="Chiniquy J."/>
            <person name="Barry K."/>
            <person name="Brewer H.M."/>
            <person name="Purvine S.O."/>
            <person name="Wright A.T."/>
            <person name="Boxma B."/>
            <person name="Van Alen T."/>
            <person name="Hackstein J.H."/>
            <person name="Baker S.E."/>
            <person name="Grigoriev I.V."/>
            <person name="O'Malley M.A."/>
        </authorList>
    </citation>
    <scope>NUCLEOTIDE SEQUENCE [LARGE SCALE GENOMIC DNA]</scope>
    <source>
        <strain evidence="2">finn</strain>
    </source>
</reference>
<dbReference type="Proteomes" id="UP000193719">
    <property type="component" value="Unassembled WGS sequence"/>
</dbReference>
<protein>
    <submittedName>
        <fullName evidence="1">Uncharacterized protein</fullName>
    </submittedName>
</protein>
<gene>
    <name evidence="1" type="ORF">BCR36DRAFT_586968</name>
</gene>
<comment type="caution">
    <text evidence="1">The sequence shown here is derived from an EMBL/GenBank/DDBJ whole genome shotgun (WGS) entry which is preliminary data.</text>
</comment>
<organism evidence="1 2">
    <name type="scientific">Piromyces finnis</name>
    <dbReference type="NCBI Taxonomy" id="1754191"/>
    <lineage>
        <taxon>Eukaryota</taxon>
        <taxon>Fungi</taxon>
        <taxon>Fungi incertae sedis</taxon>
        <taxon>Chytridiomycota</taxon>
        <taxon>Chytridiomycota incertae sedis</taxon>
        <taxon>Neocallimastigomycetes</taxon>
        <taxon>Neocallimastigales</taxon>
        <taxon>Neocallimastigaceae</taxon>
        <taxon>Piromyces</taxon>
    </lineage>
</organism>
<dbReference type="EMBL" id="MCFH01000059">
    <property type="protein sequence ID" value="ORX42820.1"/>
    <property type="molecule type" value="Genomic_DNA"/>
</dbReference>
<proteinExistence type="predicted"/>